<comment type="caution">
    <text evidence="3">The sequence shown here is derived from an EMBL/GenBank/DDBJ whole genome shotgun (WGS) entry which is preliminary data.</text>
</comment>
<feature type="domain" description="V-SNARE coiled-coil homology" evidence="2">
    <location>
        <begin position="16"/>
        <end position="57"/>
    </location>
</feature>
<accession>A0ABN9C6Q9</accession>
<keyword evidence="1" id="KW-0472">Membrane</keyword>
<reference evidence="3" key="1">
    <citation type="submission" date="2023-05" db="EMBL/GenBank/DDBJ databases">
        <authorList>
            <person name="Stuckert A."/>
        </authorList>
    </citation>
    <scope>NUCLEOTIDE SEQUENCE</scope>
</reference>
<evidence type="ECO:0000313" key="3">
    <source>
        <dbReference type="EMBL" id="CAI9555740.1"/>
    </source>
</evidence>
<feature type="transmembrane region" description="Helical" evidence="1">
    <location>
        <begin position="47"/>
        <end position="68"/>
    </location>
</feature>
<dbReference type="Pfam" id="PF00957">
    <property type="entry name" value="Synaptobrevin"/>
    <property type="match status" value="1"/>
</dbReference>
<name>A0ABN9C6Q9_9NEOB</name>
<dbReference type="PANTHER" id="PTHR45701">
    <property type="entry name" value="SYNAPTOBREVIN FAMILY MEMBER"/>
    <property type="match status" value="1"/>
</dbReference>
<organism evidence="3 4">
    <name type="scientific">Staurois parvus</name>
    <dbReference type="NCBI Taxonomy" id="386267"/>
    <lineage>
        <taxon>Eukaryota</taxon>
        <taxon>Metazoa</taxon>
        <taxon>Chordata</taxon>
        <taxon>Craniata</taxon>
        <taxon>Vertebrata</taxon>
        <taxon>Euteleostomi</taxon>
        <taxon>Amphibia</taxon>
        <taxon>Batrachia</taxon>
        <taxon>Anura</taxon>
        <taxon>Neobatrachia</taxon>
        <taxon>Ranoidea</taxon>
        <taxon>Ranidae</taxon>
        <taxon>Staurois</taxon>
    </lineage>
</organism>
<protein>
    <recommendedName>
        <fullName evidence="2">V-SNARE coiled-coil homology domain-containing protein</fullName>
    </recommendedName>
</protein>
<dbReference type="InterPro" id="IPR016444">
    <property type="entry name" value="Synaptobrevin/VAMP"/>
</dbReference>
<dbReference type="Proteomes" id="UP001162483">
    <property type="component" value="Unassembled WGS sequence"/>
</dbReference>
<sequence length="94" mass="10890">MWTKSWSGIRSWLTWDDRADALQAGASQFETSAARLKRKYWWKNCKVSNLIHLISFVQPPFSFIFFFFTLTISIPGNFTPSCPGQFSRFSALTL</sequence>
<evidence type="ECO:0000259" key="2">
    <source>
        <dbReference type="Pfam" id="PF00957"/>
    </source>
</evidence>
<dbReference type="SUPFAM" id="SSF58038">
    <property type="entry name" value="SNARE fusion complex"/>
    <property type="match status" value="1"/>
</dbReference>
<evidence type="ECO:0000313" key="4">
    <source>
        <dbReference type="Proteomes" id="UP001162483"/>
    </source>
</evidence>
<dbReference type="EMBL" id="CATNWA010008278">
    <property type="protein sequence ID" value="CAI9555740.1"/>
    <property type="molecule type" value="Genomic_DNA"/>
</dbReference>
<dbReference type="Gene3D" id="1.20.5.110">
    <property type="match status" value="1"/>
</dbReference>
<evidence type="ECO:0000256" key="1">
    <source>
        <dbReference type="SAM" id="Phobius"/>
    </source>
</evidence>
<keyword evidence="1" id="KW-0812">Transmembrane</keyword>
<proteinExistence type="predicted"/>
<gene>
    <name evidence="3" type="ORF">SPARVUS_LOCUS4422885</name>
</gene>
<dbReference type="InterPro" id="IPR042855">
    <property type="entry name" value="V_SNARE_CC"/>
</dbReference>
<keyword evidence="4" id="KW-1185">Reference proteome</keyword>
<keyword evidence="1" id="KW-1133">Transmembrane helix</keyword>